<dbReference type="Pfam" id="PF00135">
    <property type="entry name" value="COesterase"/>
    <property type="match status" value="1"/>
</dbReference>
<dbReference type="EC" id="3.1.1.-" evidence="3"/>
<dbReference type="InterPro" id="IPR029058">
    <property type="entry name" value="AB_hydrolase_fold"/>
</dbReference>
<keyword evidence="7" id="KW-1185">Reference proteome</keyword>
<evidence type="ECO:0000259" key="5">
    <source>
        <dbReference type="Pfam" id="PF00135"/>
    </source>
</evidence>
<dbReference type="SUPFAM" id="SSF53474">
    <property type="entry name" value="alpha/beta-Hydrolases"/>
    <property type="match status" value="1"/>
</dbReference>
<evidence type="ECO:0000256" key="1">
    <source>
        <dbReference type="ARBA" id="ARBA00005964"/>
    </source>
</evidence>
<reference evidence="6 7" key="1">
    <citation type="submission" date="2009-01" db="EMBL/GenBank/DDBJ databases">
        <authorList>
            <person name="Qin X."/>
            <person name="Bachman B."/>
            <person name="Battles P."/>
            <person name="Bell A."/>
            <person name="Bess C."/>
            <person name="Bickham C."/>
            <person name="Chaboub L."/>
            <person name="Chen D."/>
            <person name="Coyle M."/>
            <person name="Deiros D.R."/>
            <person name="Dinh H."/>
            <person name="Forbes L."/>
            <person name="Fowler G."/>
            <person name="Francisco L."/>
            <person name="Fu Q."/>
            <person name="Gubbala S."/>
            <person name="Hale W."/>
            <person name="Han Y."/>
            <person name="Hemphill L."/>
            <person name="Highlander S.K."/>
            <person name="Hirani K."/>
            <person name="Hogues M."/>
            <person name="Jackson L."/>
            <person name="Jakkamsetti A."/>
            <person name="Javaid M."/>
            <person name="Jiang H."/>
            <person name="Korchina V."/>
            <person name="Kovar C."/>
            <person name="Lara F."/>
            <person name="Lee S."/>
            <person name="Mata R."/>
            <person name="Mathew T."/>
            <person name="Moen C."/>
            <person name="Morales K."/>
            <person name="Munidasa M."/>
            <person name="Nazareth L."/>
            <person name="Ngo R."/>
            <person name="Nguyen L."/>
            <person name="Okwuonu G."/>
            <person name="Ongeri F."/>
            <person name="Patil S."/>
            <person name="Petrosino J."/>
            <person name="Pham C."/>
            <person name="Pham P."/>
            <person name="Pu L.-L."/>
            <person name="Puazo M."/>
            <person name="Raj R."/>
            <person name="Reid J."/>
            <person name="Rouhana J."/>
            <person name="Saada N."/>
            <person name="Shang Y."/>
            <person name="Simmons D."/>
            <person name="Thornton R."/>
            <person name="Warren J."/>
            <person name="Weissenberger G."/>
            <person name="Zhang J."/>
            <person name="Zhang L."/>
            <person name="Zhou C."/>
            <person name="Zhu D."/>
            <person name="Muzny D."/>
            <person name="Worley K."/>
            <person name="Gibbs R."/>
        </authorList>
    </citation>
    <scope>NUCLEOTIDE SEQUENCE [LARGE SCALE GENOMIC DNA]</scope>
    <source>
        <strain evidence="6 7">DSM 15434</strain>
    </source>
</reference>
<dbReference type="PROSITE" id="PS00122">
    <property type="entry name" value="CARBOXYLESTERASE_B_1"/>
    <property type="match status" value="1"/>
</dbReference>
<evidence type="ECO:0000313" key="7">
    <source>
        <dbReference type="Proteomes" id="UP000004778"/>
    </source>
</evidence>
<name>C0W4K6_9ACTO</name>
<comment type="similarity">
    <text evidence="1 3">Belongs to the type-B carboxylesterase/lipase family.</text>
</comment>
<feature type="compositionally biased region" description="Polar residues" evidence="4">
    <location>
        <begin position="8"/>
        <end position="20"/>
    </location>
</feature>
<dbReference type="EMBL" id="ACFH01000053">
    <property type="protein sequence ID" value="EEH66340.1"/>
    <property type="molecule type" value="Genomic_DNA"/>
</dbReference>
<gene>
    <name evidence="6" type="ORF">HMPREF0058_0814</name>
</gene>
<evidence type="ECO:0000256" key="3">
    <source>
        <dbReference type="RuleBase" id="RU361235"/>
    </source>
</evidence>
<dbReference type="HOGENOM" id="CLU_006586_16_0_11"/>
<feature type="domain" description="Carboxylesterase type B" evidence="5">
    <location>
        <begin position="1"/>
        <end position="394"/>
    </location>
</feature>
<keyword evidence="2 3" id="KW-0378">Hydrolase</keyword>
<proteinExistence type="inferred from homology"/>
<feature type="region of interest" description="Disordered" evidence="4">
    <location>
        <begin position="1"/>
        <end position="20"/>
    </location>
</feature>
<evidence type="ECO:0000313" key="6">
    <source>
        <dbReference type="EMBL" id="EEH66340.1"/>
    </source>
</evidence>
<dbReference type="eggNOG" id="COG2272">
    <property type="taxonomic scope" value="Bacteria"/>
</dbReference>
<evidence type="ECO:0000256" key="4">
    <source>
        <dbReference type="SAM" id="MobiDB-lite"/>
    </source>
</evidence>
<dbReference type="Proteomes" id="UP000004778">
    <property type="component" value="Unassembled WGS sequence"/>
</dbReference>
<accession>C0W4K6</accession>
<sequence>MWVHSGGYSDNSGSSPSTNGARIAAEQDLVVVSFNHRLGVLGYTQVVDPVVFPDSPYASSGNVGQLDIIAALEWVRDNIAAFGGDPQQVTLAGQSGGAMKISVLLAMPAAQPLFRAAILQSGTTTRVAEPDEALAVRDSLLTRLGLDRDEPERLATTDLAELMRAYRDTSAGPTVFGPVRDGVTLPFQPFDDQAVALSGDKPLIIGDMDTEAALFLSRSREDLLAAGADGVAARLASAVGHEVAGRLLAGVRARMGELDGYELAVQLSSDGWFAGPAHAACLRRTRGASAPTWRYRNALRTPAEDGILMSPHELDVALTFGNIETATGLNGDTPAAHEVSRLLRSTWAAFVRTGCPDNKILGSSVPSWPAYAAEGRQVLVIDAPAHVEANVDGEALDVAAELAQEHIDWFTALLRDPAED</sequence>
<dbReference type="PANTHER" id="PTHR43142:SF1">
    <property type="entry name" value="CARBOXYLIC ESTER HYDROLASE"/>
    <property type="match status" value="1"/>
</dbReference>
<dbReference type="OrthoDB" id="3199405at2"/>
<comment type="caution">
    <text evidence="6">The sequence shown here is derived from an EMBL/GenBank/DDBJ whole genome shotgun (WGS) entry which is preliminary data.</text>
</comment>
<dbReference type="Gene3D" id="3.40.50.1820">
    <property type="entry name" value="alpha/beta hydrolase"/>
    <property type="match status" value="1"/>
</dbReference>
<dbReference type="InterPro" id="IPR002018">
    <property type="entry name" value="CarbesteraseB"/>
</dbReference>
<protein>
    <recommendedName>
        <fullName evidence="3">Carboxylic ester hydrolase</fullName>
        <ecNumber evidence="3">3.1.1.-</ecNumber>
    </recommendedName>
</protein>
<dbReference type="PANTHER" id="PTHR43142">
    <property type="entry name" value="CARBOXYLIC ESTER HYDROLASE"/>
    <property type="match status" value="1"/>
</dbReference>
<dbReference type="AlphaFoldDB" id="C0W4K6"/>
<dbReference type="STRING" id="103621.GCA_001067145_01035"/>
<organism evidence="6 7">
    <name type="scientific">Actinomyces urogenitalis DSM 15434</name>
    <dbReference type="NCBI Taxonomy" id="525246"/>
    <lineage>
        <taxon>Bacteria</taxon>
        <taxon>Bacillati</taxon>
        <taxon>Actinomycetota</taxon>
        <taxon>Actinomycetes</taxon>
        <taxon>Actinomycetales</taxon>
        <taxon>Actinomycetaceae</taxon>
        <taxon>Actinomyces</taxon>
    </lineage>
</organism>
<dbReference type="GO" id="GO:0016787">
    <property type="term" value="F:hydrolase activity"/>
    <property type="evidence" value="ECO:0007669"/>
    <property type="project" value="UniProtKB-KW"/>
</dbReference>
<evidence type="ECO:0000256" key="2">
    <source>
        <dbReference type="ARBA" id="ARBA00022801"/>
    </source>
</evidence>
<dbReference type="InterPro" id="IPR019826">
    <property type="entry name" value="Carboxylesterase_B_AS"/>
</dbReference>